<name>A0A4C2E8T8_9SACH</name>
<accession>A0A4C2E8T8</accession>
<dbReference type="InterPro" id="IPR055129">
    <property type="entry name" value="YEATS_dom"/>
</dbReference>
<evidence type="ECO:0000256" key="1">
    <source>
        <dbReference type="ARBA" id="ARBA00023242"/>
    </source>
</evidence>
<dbReference type="PANTHER" id="PTHR23195">
    <property type="entry name" value="YEATS DOMAIN"/>
    <property type="match status" value="1"/>
</dbReference>
<dbReference type="InterPro" id="IPR016665">
    <property type="entry name" value="Sas5/TAF14"/>
</dbReference>
<dbReference type="GO" id="GO:0006355">
    <property type="term" value="P:regulation of DNA-templated transcription"/>
    <property type="evidence" value="ECO:0007669"/>
    <property type="project" value="InterPro"/>
</dbReference>
<dbReference type="GO" id="GO:0000785">
    <property type="term" value="C:chromatin"/>
    <property type="evidence" value="ECO:0007669"/>
    <property type="project" value="UniProtKB-ARBA"/>
</dbReference>
<dbReference type="EMBL" id="BIMX01000019">
    <property type="protein sequence ID" value="GCF00586.1"/>
    <property type="molecule type" value="Genomic_DNA"/>
</dbReference>
<dbReference type="InterPro" id="IPR038704">
    <property type="entry name" value="YEAST_sf"/>
</dbReference>
<keyword evidence="5" id="KW-1185">Reference proteome</keyword>
<evidence type="ECO:0000259" key="3">
    <source>
        <dbReference type="PROSITE" id="PS51037"/>
    </source>
</evidence>
<comment type="caution">
    <text evidence="4">The sequence shown here is derived from an EMBL/GenBank/DDBJ whole genome shotgun (WGS) entry which is preliminary data.</text>
</comment>
<gene>
    <name evidence="4" type="ORF">ZYGM_003039</name>
</gene>
<dbReference type="InterPro" id="IPR005033">
    <property type="entry name" value="YEATS"/>
</dbReference>
<dbReference type="Gene3D" id="2.60.40.1970">
    <property type="entry name" value="YEATS domain"/>
    <property type="match status" value="1"/>
</dbReference>
<dbReference type="GO" id="GO:0005634">
    <property type="term" value="C:nucleus"/>
    <property type="evidence" value="ECO:0007669"/>
    <property type="project" value="UniProtKB-SubCell"/>
</dbReference>
<dbReference type="PIRSF" id="PIRSF016551">
    <property type="entry name" value="SAS5/TFIID_14"/>
    <property type="match status" value="1"/>
</dbReference>
<evidence type="ECO:0000256" key="2">
    <source>
        <dbReference type="PROSITE-ProRule" id="PRU00376"/>
    </source>
</evidence>
<protein>
    <recommendedName>
        <fullName evidence="3">YEATS domain-containing protein</fullName>
    </recommendedName>
</protein>
<feature type="domain" description="YEATS" evidence="3">
    <location>
        <begin position="6"/>
        <end position="140"/>
    </location>
</feature>
<dbReference type="PROSITE" id="PS51037">
    <property type="entry name" value="YEATS"/>
    <property type="match status" value="1"/>
</dbReference>
<evidence type="ECO:0000313" key="4">
    <source>
        <dbReference type="EMBL" id="GCF00586.1"/>
    </source>
</evidence>
<sequence>MGNEINIPTIDVNIRVKAQQVIKDDQSSCTGELPVRRWKVELCMLNEKDEEVVLDIVSACIFYLHPTFKEPVRKFRQPPFMLEEEGWGEFDMDIVCHFIENVGKFTIKHLLSFEHNAIGIDYAIKVPCHTPLIREYLSKNFELPDATFDKEQEKTISQAQLKSWINLIPKLDEDSVTEIVQLILRHPAVQAEVNKRERHDDFVMGLYQLPNELLQTIGDYILHGNEQDDL</sequence>
<dbReference type="OrthoDB" id="1741717at2759"/>
<evidence type="ECO:0000313" key="5">
    <source>
        <dbReference type="Proteomes" id="UP000301737"/>
    </source>
</evidence>
<dbReference type="Proteomes" id="UP000301737">
    <property type="component" value="Unassembled WGS sequence"/>
</dbReference>
<dbReference type="CDD" id="cd16905">
    <property type="entry name" value="YEATS_Taf14_like"/>
    <property type="match status" value="1"/>
</dbReference>
<keyword evidence="1 2" id="KW-0539">Nucleus</keyword>
<proteinExistence type="predicted"/>
<dbReference type="Pfam" id="PF03366">
    <property type="entry name" value="YEATS"/>
    <property type="match status" value="1"/>
</dbReference>
<dbReference type="AlphaFoldDB" id="A0A4C2E8T8"/>
<comment type="subcellular location">
    <subcellularLocation>
        <location evidence="2">Nucleus</location>
    </subcellularLocation>
</comment>
<organism evidence="4 5">
    <name type="scientific">Zygosaccharomyces mellis</name>
    <dbReference type="NCBI Taxonomy" id="42258"/>
    <lineage>
        <taxon>Eukaryota</taxon>
        <taxon>Fungi</taxon>
        <taxon>Dikarya</taxon>
        <taxon>Ascomycota</taxon>
        <taxon>Saccharomycotina</taxon>
        <taxon>Saccharomycetes</taxon>
        <taxon>Saccharomycetales</taxon>
        <taxon>Saccharomycetaceae</taxon>
        <taxon>Zygosaccharomyces</taxon>
    </lineage>
</organism>
<reference evidence="4 5" key="1">
    <citation type="submission" date="2019-01" db="EMBL/GenBank/DDBJ databases">
        <title>Draft Genome Sequencing of Zygosaccharomyces mellis Ca-7.</title>
        <authorList>
            <person name="Shiwa Y."/>
            <person name="Kanesaki Y."/>
            <person name="Ishige T."/>
            <person name="Mura K."/>
            <person name="Hori T."/>
            <person name="Tamura T."/>
        </authorList>
    </citation>
    <scope>NUCLEOTIDE SEQUENCE [LARGE SCALE GENOMIC DNA]</scope>
    <source>
        <strain evidence="4 5">Ca-7</strain>
    </source>
</reference>